<organism evidence="3 4">
    <name type="scientific">Clupea harengus</name>
    <name type="common">Atlantic herring</name>
    <dbReference type="NCBI Taxonomy" id="7950"/>
    <lineage>
        <taxon>Eukaryota</taxon>
        <taxon>Metazoa</taxon>
        <taxon>Chordata</taxon>
        <taxon>Craniata</taxon>
        <taxon>Vertebrata</taxon>
        <taxon>Euteleostomi</taxon>
        <taxon>Actinopterygii</taxon>
        <taxon>Neopterygii</taxon>
        <taxon>Teleostei</taxon>
        <taxon>Clupei</taxon>
        <taxon>Clupeiformes</taxon>
        <taxon>Clupeoidei</taxon>
        <taxon>Clupeidae</taxon>
        <taxon>Clupea</taxon>
    </lineage>
</organism>
<dbReference type="Proteomes" id="UP000515152">
    <property type="component" value="Chromosome 15"/>
</dbReference>
<dbReference type="KEGG" id="char:116223762"/>
<evidence type="ECO:0000256" key="2">
    <source>
        <dbReference type="SAM" id="Phobius"/>
    </source>
</evidence>
<keyword evidence="3" id="KW-1185">Reference proteome</keyword>
<dbReference type="OrthoDB" id="8950931at2759"/>
<dbReference type="GeneID" id="116223762"/>
<feature type="region of interest" description="Disordered" evidence="1">
    <location>
        <begin position="1"/>
        <end position="38"/>
    </location>
</feature>
<dbReference type="RefSeq" id="XP_031437497.1">
    <property type="nucleotide sequence ID" value="XM_031581637.2"/>
</dbReference>
<dbReference type="Pfam" id="PF15018">
    <property type="entry name" value="InaF-motif"/>
    <property type="match status" value="1"/>
</dbReference>
<feature type="transmembrane region" description="Helical" evidence="2">
    <location>
        <begin position="50"/>
        <end position="76"/>
    </location>
</feature>
<dbReference type="PANTHER" id="PTHR34929">
    <property type="entry name" value="ZGC:153157"/>
    <property type="match status" value="1"/>
</dbReference>
<keyword evidence="2" id="KW-0472">Membrane</keyword>
<feature type="compositionally biased region" description="Polar residues" evidence="1">
    <location>
        <begin position="176"/>
        <end position="188"/>
    </location>
</feature>
<gene>
    <name evidence="4" type="primary">zgc:153157</name>
</gene>
<dbReference type="InterPro" id="IPR029162">
    <property type="entry name" value="InaF-motif"/>
</dbReference>
<dbReference type="AlphaFoldDB" id="A0A6P8GQ16"/>
<feature type="region of interest" description="Disordered" evidence="1">
    <location>
        <begin position="299"/>
        <end position="337"/>
    </location>
</feature>
<feature type="region of interest" description="Disordered" evidence="1">
    <location>
        <begin position="258"/>
        <end position="279"/>
    </location>
</feature>
<evidence type="ECO:0000256" key="1">
    <source>
        <dbReference type="SAM" id="MobiDB-lite"/>
    </source>
</evidence>
<feature type="region of interest" description="Disordered" evidence="1">
    <location>
        <begin position="162"/>
        <end position="189"/>
    </location>
</feature>
<evidence type="ECO:0000313" key="3">
    <source>
        <dbReference type="Proteomes" id="UP000515152"/>
    </source>
</evidence>
<protein>
    <submittedName>
        <fullName evidence="4">Uncharacterized protein zgc:153157</fullName>
    </submittedName>
</protein>
<reference evidence="4" key="1">
    <citation type="submission" date="2025-08" db="UniProtKB">
        <authorList>
            <consortium name="RefSeq"/>
        </authorList>
    </citation>
    <scope>IDENTIFICATION</scope>
</reference>
<keyword evidence="2" id="KW-1133">Transmembrane helix</keyword>
<keyword evidence="2" id="KW-0812">Transmembrane</keyword>
<feature type="compositionally biased region" description="Basic and acidic residues" evidence="1">
    <location>
        <begin position="162"/>
        <end position="171"/>
    </location>
</feature>
<name>A0A6P8GQ16_CLUHA</name>
<accession>A0A6P8GQ16</accession>
<sequence length="337" mass="36048">MFKTGDAERNTKNRSHMKDRDFMPNMERGKPATYTGDKKAKMAAKTNKKWVRLATVFAYVLSVSIAAIILAIYYSLIWKPTSGSTPLSGGADVPVTIAATTEIVTTGMNIISIPQENQSITDSPSQGYLWTTLHGRAGAPSEVLPQRETGYAGPTVVSEDAALEKHSDSGTDVRYSATNRTPSTTKSVGTEIVERTSESAASELNSKTHVTDNTQYKNVSLQNVDSVPTAGIKEAIIDGSGMNYPEERALSEFIVSNTPEQEDSTSPTTGSQGPVVSASSQNAVRYTELEFTEGSAFISSDLHTTEDASSARATQVAENDQTSTTRSTGSIVAGDEH</sequence>
<feature type="compositionally biased region" description="Polar residues" evidence="1">
    <location>
        <begin position="299"/>
        <end position="330"/>
    </location>
</feature>
<dbReference type="PANTHER" id="PTHR34929:SF1">
    <property type="entry name" value="INAF MOTIF CONTAINING 2"/>
    <property type="match status" value="1"/>
</dbReference>
<proteinExistence type="predicted"/>
<evidence type="ECO:0000313" key="4">
    <source>
        <dbReference type="RefSeq" id="XP_031437497.1"/>
    </source>
</evidence>